<evidence type="ECO:0000256" key="1">
    <source>
        <dbReference type="ARBA" id="ARBA00004167"/>
    </source>
</evidence>
<evidence type="ECO:0000256" key="2">
    <source>
        <dbReference type="ARBA" id="ARBA00022692"/>
    </source>
</evidence>
<evidence type="ECO:0000313" key="10">
    <source>
        <dbReference type="Proteomes" id="UP000009168"/>
    </source>
</evidence>
<feature type="domain" description="C2" evidence="8">
    <location>
        <begin position="1487"/>
        <end position="1611"/>
    </location>
</feature>
<protein>
    <submittedName>
        <fullName evidence="9">C2 domain protein</fullName>
    </submittedName>
</protein>
<feature type="compositionally biased region" description="Basic and acidic residues" evidence="6">
    <location>
        <begin position="923"/>
        <end position="944"/>
    </location>
</feature>
<feature type="compositionally biased region" description="Polar residues" evidence="6">
    <location>
        <begin position="1110"/>
        <end position="1136"/>
    </location>
</feature>
<evidence type="ECO:0000256" key="6">
    <source>
        <dbReference type="SAM" id="MobiDB-lite"/>
    </source>
</evidence>
<dbReference type="SMART" id="SM00239">
    <property type="entry name" value="C2"/>
    <property type="match status" value="4"/>
</dbReference>
<feature type="domain" description="C2" evidence="8">
    <location>
        <begin position="1340"/>
        <end position="1452"/>
    </location>
</feature>
<dbReference type="SMART" id="SM01202">
    <property type="entry name" value="FerI"/>
    <property type="match status" value="1"/>
</dbReference>
<dbReference type="eggNOG" id="KOG1326">
    <property type="taxonomic scope" value="Eukaryota"/>
</dbReference>
<evidence type="ECO:0000256" key="4">
    <source>
        <dbReference type="ARBA" id="ARBA00022989"/>
    </source>
</evidence>
<dbReference type="GO" id="GO:0007009">
    <property type="term" value="P:plasma membrane organization"/>
    <property type="evidence" value="ECO:0007669"/>
    <property type="project" value="TreeGrafter"/>
</dbReference>
<feature type="domain" description="C2" evidence="8">
    <location>
        <begin position="177"/>
        <end position="295"/>
    </location>
</feature>
<evidence type="ECO:0000256" key="7">
    <source>
        <dbReference type="SAM" id="Phobius"/>
    </source>
</evidence>
<dbReference type="RefSeq" id="XP_001031491.2">
    <property type="nucleotide sequence ID" value="XM_001031491.2"/>
</dbReference>
<feature type="domain" description="C2" evidence="8">
    <location>
        <begin position="6"/>
        <end position="137"/>
    </location>
</feature>
<dbReference type="PANTHER" id="PTHR12546:SF33">
    <property type="entry name" value="SPERM VESICLE FUSION PROTEIN FER-1"/>
    <property type="match status" value="1"/>
</dbReference>
<feature type="compositionally biased region" description="Polar residues" evidence="6">
    <location>
        <begin position="945"/>
        <end position="956"/>
    </location>
</feature>
<dbReference type="InParanoid" id="I7M5Y8"/>
<feature type="region of interest" description="Disordered" evidence="6">
    <location>
        <begin position="923"/>
        <end position="956"/>
    </location>
</feature>
<dbReference type="Proteomes" id="UP000009168">
    <property type="component" value="Unassembled WGS sequence"/>
</dbReference>
<gene>
    <name evidence="9" type="ORF">TTHERM_00823910</name>
</gene>
<organism evidence="9 10">
    <name type="scientific">Tetrahymena thermophila (strain SB210)</name>
    <dbReference type="NCBI Taxonomy" id="312017"/>
    <lineage>
        <taxon>Eukaryota</taxon>
        <taxon>Sar</taxon>
        <taxon>Alveolata</taxon>
        <taxon>Ciliophora</taxon>
        <taxon>Intramacronucleata</taxon>
        <taxon>Oligohymenophorea</taxon>
        <taxon>Hymenostomatida</taxon>
        <taxon>Tetrahymenina</taxon>
        <taxon>Tetrahymenidae</taxon>
        <taxon>Tetrahymena</taxon>
    </lineage>
</organism>
<feature type="region of interest" description="Disordered" evidence="6">
    <location>
        <begin position="1102"/>
        <end position="1201"/>
    </location>
</feature>
<keyword evidence="2 7" id="KW-0812">Transmembrane</keyword>
<dbReference type="InterPro" id="IPR012968">
    <property type="entry name" value="FerIin_dom"/>
</dbReference>
<dbReference type="GeneID" id="7842725"/>
<feature type="domain" description="C2" evidence="8">
    <location>
        <begin position="502"/>
        <end position="644"/>
    </location>
</feature>
<dbReference type="InterPro" id="IPR000008">
    <property type="entry name" value="C2_dom"/>
</dbReference>
<comment type="subcellular location">
    <subcellularLocation>
        <location evidence="1">Membrane</location>
        <topology evidence="1">Single-pass membrane protein</topology>
    </subcellularLocation>
</comment>
<evidence type="ECO:0000313" key="9">
    <source>
        <dbReference type="EMBL" id="EAR83828.2"/>
    </source>
</evidence>
<accession>I7M5Y8</accession>
<proteinExistence type="predicted"/>
<dbReference type="InterPro" id="IPR035892">
    <property type="entry name" value="C2_domain_sf"/>
</dbReference>
<dbReference type="PROSITE" id="PS50004">
    <property type="entry name" value="C2"/>
    <property type="match status" value="5"/>
</dbReference>
<sequence>MATKKKLSPQEEIKSYSLKEGDYSITVKVLEANDLIPKGKGFLGFGATQVVTSQVMVEVLDKKKKSKIIKNQANPVYNQGWTFYFKSLKMEQLQDITIKITVLDKSSHFVTHIIGSYEIDLTSVYFQLGHEYFHTWLTLTDPTDEVEGPTGYLYVNLSVLGPGDEPVLHDIENAKKAGSGKEKSLVPQKVVQTGHLIEINIYRAENLPCLDNSLESIDAYVIAKFGGYMAQTHVVKSRNPEWNECIKLQCMLPCQSKQITIQVYDKDIGSDDDLVGQLKINLADIMYKKHQPRWGNLYGSPITAQGKDADLMNFYGQTMGSHYRGRLLYSCSSYNKKDPRTSTKLLQFSFPHNPIPQTKMRSYYLWIDILEGNEIPDKKGDMIVHVNIGPYLLYSQSKININGQVNWFESLEERKVIFPEDVEQIPDLIFYVTDENSEDRRMSFNRIKASKILRTQQNFDPDVDHETLLVELKEDRSLDLVKDDEFPGFLIIKASLLKFRPQKERKFFTAEHQRQLLADMNEYQLRVQLYQARGLPPADETGGCDPFIKVKCAGSVGTSKVKQKTLNPGWFQNINLDRVVLPSMESLMKTKYPTKGMFLTVYDCDENRLVGQPKENLLTKIENFNFKKQINNLYSKIMNKPGDDGVDNMEIEDQKALNKSLVKTKMNSTPESTPLDAQAGENLELNDSGIIINDPDKVEKDLLGRIWIPLEATHVKFKIKNNQTPQDNPQLFDILYRRPKWYPVKYDANGQYTGQVLLSYTLIPNLYSDVIKQKPNLFPKFEVKKISFFLIGVREIDEEILGMKLRKIQASLDVSGDSQEQFKTGEMKVINSGGNINQYVEFQIKVPLNKSFDPVVDIFLWDCSRSEPYTFLGYGSLPFKDIPYLKYNKNQQENFDIESEMSLVDCLREVILLEKKMGSKLDLKDKKDQDEPKEERKIYKKKENPNSQSQNKIEQSNNAENQLAQNDSKFIQEGLNAKIGSNQVNLDSQQVQKKDVQEEVDDIIDEPNVQQRNQLDQIYEEADIEITDVKEKQFDNNEINVVPAYEKQNSQQQPLITNLPTRPLDLQNMNKTNIIDIKDPSSIQQNDFITNPPVIQTMNTQVSQKDENAKLNQKQLKSQQTNGQQDTNNKLAPSNTMRDKKKLDNSQLTNEHHDNLEEPEGDKDQGQDDQAENKQTAKPQQKVKYVQKSEISTFDPPQSLSFSVKTKSKRSLHFDDIPKEGKYVGEEQEEENKGLISGKILGLFKKKGGIKIIEYEDYDTDEDEDLDITPEWKKNREIFLSEFEDKHKPSRKLTCIPIMRGQSRGVKKDMFSFDKPEAPSQFAMLKCLFLDQNNQNFLKKVEELKKLLKERDYFIRIYVTRGKNIGGEGFSPDSYLKLKLGEKVVDLKSKTLQQDTNNPDYYISYDFECKLPGSAVLEVQIWNDVIGSDEMIGKTVIDMENRLFTGKWLQYQRKPFENRNIFPEDESVSKGNLEMWVELIPKSLIKQMPPLPITKPPKYEFEIRVIVWETKDCVFKDEAEKCNDVYVRIGLQNKPDEYQDTDVHWRCRSNGFFNWRMKFRQSYPLNNDEYGGDKLFVQLLDKDIIASDDIIGSCTVDLNQHKLIDKCLKRQKAVQLQMRELNRKAKITDKIWYQVYNPLVRDKANKPIIQGQVCLSVEIMPVNVSEEKKNGLGRDSPNNFPPLDEPPGRMKFDILHPLEFIKTIVGPDLYKKCCGVFIFVFCFVICFGLGWVLISQVIANAII</sequence>
<feature type="compositionally biased region" description="Basic and acidic residues" evidence="6">
    <location>
        <begin position="1137"/>
        <end position="1166"/>
    </location>
</feature>
<evidence type="ECO:0000259" key="8">
    <source>
        <dbReference type="PROSITE" id="PS50004"/>
    </source>
</evidence>
<reference evidence="10" key="1">
    <citation type="journal article" date="2006" name="PLoS Biol.">
        <title>Macronuclear genome sequence of the ciliate Tetrahymena thermophila, a model eukaryote.</title>
        <authorList>
            <person name="Eisen J.A."/>
            <person name="Coyne R.S."/>
            <person name="Wu M."/>
            <person name="Wu D."/>
            <person name="Thiagarajan M."/>
            <person name="Wortman J.R."/>
            <person name="Badger J.H."/>
            <person name="Ren Q."/>
            <person name="Amedeo P."/>
            <person name="Jones K.M."/>
            <person name="Tallon L.J."/>
            <person name="Delcher A.L."/>
            <person name="Salzberg S.L."/>
            <person name="Silva J.C."/>
            <person name="Haas B.J."/>
            <person name="Majoros W.H."/>
            <person name="Farzad M."/>
            <person name="Carlton J.M."/>
            <person name="Smith R.K. Jr."/>
            <person name="Garg J."/>
            <person name="Pearlman R.E."/>
            <person name="Karrer K.M."/>
            <person name="Sun L."/>
            <person name="Manning G."/>
            <person name="Elde N.C."/>
            <person name="Turkewitz A.P."/>
            <person name="Asai D.J."/>
            <person name="Wilkes D.E."/>
            <person name="Wang Y."/>
            <person name="Cai H."/>
            <person name="Collins K."/>
            <person name="Stewart B.A."/>
            <person name="Lee S.R."/>
            <person name="Wilamowska K."/>
            <person name="Weinberg Z."/>
            <person name="Ruzzo W.L."/>
            <person name="Wloga D."/>
            <person name="Gaertig J."/>
            <person name="Frankel J."/>
            <person name="Tsao C.-C."/>
            <person name="Gorovsky M.A."/>
            <person name="Keeling P.J."/>
            <person name="Waller R.F."/>
            <person name="Patron N.J."/>
            <person name="Cherry J.M."/>
            <person name="Stover N.A."/>
            <person name="Krieger C.J."/>
            <person name="del Toro C."/>
            <person name="Ryder H.F."/>
            <person name="Williamson S.C."/>
            <person name="Barbeau R.A."/>
            <person name="Hamilton E.P."/>
            <person name="Orias E."/>
        </authorList>
    </citation>
    <scope>NUCLEOTIDE SEQUENCE [LARGE SCALE GENOMIC DNA]</scope>
    <source>
        <strain evidence="10">SB210</strain>
    </source>
</reference>
<dbReference type="GO" id="GO:0016020">
    <property type="term" value="C:membrane"/>
    <property type="evidence" value="ECO:0007669"/>
    <property type="project" value="UniProtKB-SubCell"/>
</dbReference>
<dbReference type="Pfam" id="PF00168">
    <property type="entry name" value="C2"/>
    <property type="match status" value="5"/>
</dbReference>
<feature type="transmembrane region" description="Helical" evidence="7">
    <location>
        <begin position="1716"/>
        <end position="1739"/>
    </location>
</feature>
<dbReference type="KEGG" id="tet:TTHERM_00823910"/>
<dbReference type="EMBL" id="GG662466">
    <property type="protein sequence ID" value="EAR83828.2"/>
    <property type="molecule type" value="Genomic_DNA"/>
</dbReference>
<evidence type="ECO:0000256" key="5">
    <source>
        <dbReference type="ARBA" id="ARBA00023136"/>
    </source>
</evidence>
<dbReference type="Gene3D" id="2.60.40.150">
    <property type="entry name" value="C2 domain"/>
    <property type="match status" value="5"/>
</dbReference>
<evidence type="ECO:0000256" key="3">
    <source>
        <dbReference type="ARBA" id="ARBA00022737"/>
    </source>
</evidence>
<keyword evidence="10" id="KW-1185">Reference proteome</keyword>
<dbReference type="PANTHER" id="PTHR12546">
    <property type="entry name" value="FER-1-LIKE"/>
    <property type="match status" value="1"/>
</dbReference>
<name>I7M5Y8_TETTS</name>
<dbReference type="SUPFAM" id="SSF49562">
    <property type="entry name" value="C2 domain (Calcium/lipid-binding domain, CaLB)"/>
    <property type="match status" value="5"/>
</dbReference>
<dbReference type="CDD" id="cd04037">
    <property type="entry name" value="C2E_Ferlin"/>
    <property type="match status" value="1"/>
</dbReference>
<dbReference type="InterPro" id="IPR037724">
    <property type="entry name" value="C2E_Ferlin"/>
</dbReference>
<dbReference type="InterPro" id="IPR037721">
    <property type="entry name" value="Ferlin"/>
</dbReference>
<feature type="compositionally biased region" description="Polar residues" evidence="6">
    <location>
        <begin position="1189"/>
        <end position="1201"/>
    </location>
</feature>
<keyword evidence="3" id="KW-0677">Repeat</keyword>
<keyword evidence="4 7" id="KW-1133">Transmembrane helix</keyword>
<keyword evidence="5 7" id="KW-0472">Membrane</keyword>
<dbReference type="OrthoDB" id="270970at2759"/>